<proteinExistence type="predicted"/>
<gene>
    <name evidence="1" type="ORF">KIKIMORA_04960</name>
</gene>
<organism evidence="1 2">
    <name type="scientific">Brevundimonas phage vB_BpoS-Kikimora</name>
    <dbReference type="NCBI Taxonomy" id="2948601"/>
    <lineage>
        <taxon>Viruses</taxon>
        <taxon>Duplodnaviria</taxon>
        <taxon>Heunggongvirae</taxon>
        <taxon>Uroviricota</taxon>
        <taxon>Caudoviricetes</taxon>
        <taxon>Jeanschmidtviridae</taxon>
        <taxon>Kikimoravirus</taxon>
        <taxon>Kikimoravirus kikimora</taxon>
    </lineage>
</organism>
<dbReference type="Proteomes" id="UP001056576">
    <property type="component" value="Segment"/>
</dbReference>
<name>A0A9E7MSF5_9CAUD</name>
<evidence type="ECO:0000313" key="1">
    <source>
        <dbReference type="EMBL" id="USN15614.1"/>
    </source>
</evidence>
<sequence length="112" mass="12348">MARARMTFLYGDTLIKGAIQTLTLTTPRQSAEVLYQVEGPELPSPYGSEKTTIIITVRNRKGEPLGVVRTIMRGRSTLRYLHGHLYATLKEAGFTALAEAAKNSIKEELTPA</sequence>
<accession>A0A9E7MSF5</accession>
<protein>
    <submittedName>
        <fullName evidence="1">Uncharacterized protein</fullName>
    </submittedName>
</protein>
<evidence type="ECO:0000313" key="2">
    <source>
        <dbReference type="Proteomes" id="UP001056576"/>
    </source>
</evidence>
<dbReference type="EMBL" id="ON529857">
    <property type="protein sequence ID" value="USN15614.1"/>
    <property type="molecule type" value="Genomic_DNA"/>
</dbReference>
<keyword evidence="2" id="KW-1185">Reference proteome</keyword>
<reference evidence="1 2" key="1">
    <citation type="submission" date="2022-05" db="EMBL/GenBank/DDBJ databases">
        <authorList>
            <person name="Friedrich I."/>
            <person name="Poehlein A."/>
            <person name="Schneider D."/>
            <person name="Hertel R."/>
            <person name="Daniel R."/>
        </authorList>
    </citation>
    <scope>NUCLEOTIDE SEQUENCE [LARGE SCALE GENOMIC DNA]</scope>
</reference>